<proteinExistence type="predicted"/>
<evidence type="ECO:0000256" key="1">
    <source>
        <dbReference type="SAM" id="SignalP"/>
    </source>
</evidence>
<dbReference type="OrthoDB" id="2510110at2"/>
<dbReference type="Pfam" id="PF01547">
    <property type="entry name" value="SBP_bac_1"/>
    <property type="match status" value="1"/>
</dbReference>
<evidence type="ECO:0000313" key="3">
    <source>
        <dbReference type="Proteomes" id="UP000305778"/>
    </source>
</evidence>
<accession>A0A4V5N1J8</accession>
<feature type="signal peptide" evidence="1">
    <location>
        <begin position="1"/>
        <end position="28"/>
    </location>
</feature>
<dbReference type="InterPro" id="IPR050490">
    <property type="entry name" value="Bact_solute-bd_prot1"/>
</dbReference>
<organism evidence="2 3">
    <name type="scientific">Actinacidiphila oryziradicis</name>
    <dbReference type="NCBI Taxonomy" id="2571141"/>
    <lineage>
        <taxon>Bacteria</taxon>
        <taxon>Bacillati</taxon>
        <taxon>Actinomycetota</taxon>
        <taxon>Actinomycetes</taxon>
        <taxon>Kitasatosporales</taxon>
        <taxon>Streptomycetaceae</taxon>
        <taxon>Actinacidiphila</taxon>
    </lineage>
</organism>
<dbReference type="Gene3D" id="3.40.190.10">
    <property type="entry name" value="Periplasmic binding protein-like II"/>
    <property type="match status" value="1"/>
</dbReference>
<dbReference type="Proteomes" id="UP000305778">
    <property type="component" value="Unassembled WGS sequence"/>
</dbReference>
<dbReference type="PANTHER" id="PTHR43649">
    <property type="entry name" value="ARABINOSE-BINDING PROTEIN-RELATED"/>
    <property type="match status" value="1"/>
</dbReference>
<protein>
    <submittedName>
        <fullName evidence="2">Extracellular solute-binding protein</fullName>
    </submittedName>
</protein>
<feature type="chain" id="PRO_5020773442" evidence="1">
    <location>
        <begin position="29"/>
        <end position="464"/>
    </location>
</feature>
<dbReference type="EMBL" id="SUMC01000015">
    <property type="protein sequence ID" value="TKA10309.1"/>
    <property type="molecule type" value="Genomic_DNA"/>
</dbReference>
<gene>
    <name evidence="2" type="ORF">FCI23_17855</name>
</gene>
<dbReference type="AlphaFoldDB" id="A0A4V5N1J8"/>
<comment type="caution">
    <text evidence="2">The sequence shown here is derived from an EMBL/GenBank/DDBJ whole genome shotgun (WGS) entry which is preliminary data.</text>
</comment>
<sequence>MPNLWRRVRTWTACAAAAAAALSTTACGAGSLAPSRVRAEPPHTITMWTFKQTHVNALEQAAAVFKKQTGVAVRITAYTPDDTFSSKMQSGAATGNLADVVEAHAGGEDFTFGGAGIAADLASSMDPVWHAQFLPGTADSGLVTDSVYRSSQEPKSSDPGVKKGQLFSVPLTAGTFGIVYANRSMLKAAGLNPDQPPATWEQFISWLRATHTAGQQSGGITMGLQDPSTAFDWLLQPLSYAYLGKNRFEALFGKNPTSNWSSPAGQQLLSLYNELTPYWTPGSQALGIDDADRAFAQGKSAFDIGGTFTLSSIQQDGMNANNVVAFAVPPATGSAVPHLKLAPIALTGLSITASSANRADDLKWVRFLTSRQAAAAFARTALDLPATDLGASAASAVGPHMAALESVFGPAGPDTYIPSDTTFMGPTYDPTQSGTVLVQMSPLKGLSPAGAAKQLGVLITNSWK</sequence>
<dbReference type="PANTHER" id="PTHR43649:SF12">
    <property type="entry name" value="DIACETYLCHITOBIOSE BINDING PROTEIN DASA"/>
    <property type="match status" value="1"/>
</dbReference>
<evidence type="ECO:0000313" key="2">
    <source>
        <dbReference type="EMBL" id="TKA10309.1"/>
    </source>
</evidence>
<keyword evidence="1" id="KW-0732">Signal</keyword>
<dbReference type="PROSITE" id="PS51257">
    <property type="entry name" value="PROKAR_LIPOPROTEIN"/>
    <property type="match status" value="1"/>
</dbReference>
<keyword evidence="3" id="KW-1185">Reference proteome</keyword>
<dbReference type="InterPro" id="IPR006059">
    <property type="entry name" value="SBP"/>
</dbReference>
<dbReference type="SUPFAM" id="SSF53850">
    <property type="entry name" value="Periplasmic binding protein-like II"/>
    <property type="match status" value="1"/>
</dbReference>
<name>A0A4V5N1J8_9ACTN</name>
<reference evidence="2 3" key="1">
    <citation type="submission" date="2019-04" db="EMBL/GenBank/DDBJ databases">
        <title>Streptomyces oryziradicis sp. nov., a novel actinomycete isolated from rhizosphere soil of rice (Oryza sativa L.).</title>
        <authorList>
            <person name="Li C."/>
        </authorList>
    </citation>
    <scope>NUCLEOTIDE SEQUENCE [LARGE SCALE GENOMIC DNA]</scope>
    <source>
        <strain evidence="2 3">NEAU-C40</strain>
    </source>
</reference>